<proteinExistence type="predicted"/>
<name>A0A0F9DTJ7_9ZZZZ</name>
<dbReference type="EMBL" id="LAZR01027654">
    <property type="protein sequence ID" value="KKL65054.1"/>
    <property type="molecule type" value="Genomic_DNA"/>
</dbReference>
<protein>
    <submittedName>
        <fullName evidence="1">Uncharacterized protein</fullName>
    </submittedName>
</protein>
<gene>
    <name evidence="1" type="ORF">LCGC14_2158780</name>
</gene>
<evidence type="ECO:0000313" key="1">
    <source>
        <dbReference type="EMBL" id="KKL65054.1"/>
    </source>
</evidence>
<feature type="non-terminal residue" evidence="1">
    <location>
        <position position="54"/>
    </location>
</feature>
<reference evidence="1" key="1">
    <citation type="journal article" date="2015" name="Nature">
        <title>Complex archaea that bridge the gap between prokaryotes and eukaryotes.</title>
        <authorList>
            <person name="Spang A."/>
            <person name="Saw J.H."/>
            <person name="Jorgensen S.L."/>
            <person name="Zaremba-Niedzwiedzka K."/>
            <person name="Martijn J."/>
            <person name="Lind A.E."/>
            <person name="van Eijk R."/>
            <person name="Schleper C."/>
            <person name="Guy L."/>
            <person name="Ettema T.J."/>
        </authorList>
    </citation>
    <scope>NUCLEOTIDE SEQUENCE</scope>
</reference>
<dbReference type="AlphaFoldDB" id="A0A0F9DTJ7"/>
<sequence>MAKMGKKGNSVSCFCDSTSNGEGIKCECWDSKGNPMVMANRLVLRRKKKGRYTP</sequence>
<organism evidence="1">
    <name type="scientific">marine sediment metagenome</name>
    <dbReference type="NCBI Taxonomy" id="412755"/>
    <lineage>
        <taxon>unclassified sequences</taxon>
        <taxon>metagenomes</taxon>
        <taxon>ecological metagenomes</taxon>
    </lineage>
</organism>
<accession>A0A0F9DTJ7</accession>
<comment type="caution">
    <text evidence="1">The sequence shown here is derived from an EMBL/GenBank/DDBJ whole genome shotgun (WGS) entry which is preliminary data.</text>
</comment>